<keyword evidence="6" id="KW-1185">Reference proteome</keyword>
<dbReference type="InterPro" id="IPR001660">
    <property type="entry name" value="SAM"/>
</dbReference>
<dbReference type="InterPro" id="IPR002110">
    <property type="entry name" value="Ankyrin_rpt"/>
</dbReference>
<dbReference type="EMBL" id="MPUH01000247">
    <property type="protein sequence ID" value="OMJ85120.1"/>
    <property type="molecule type" value="Genomic_DNA"/>
</dbReference>
<evidence type="ECO:0000256" key="1">
    <source>
        <dbReference type="ARBA" id="ARBA00022737"/>
    </source>
</evidence>
<proteinExistence type="predicted"/>
<dbReference type="Pfam" id="PF00536">
    <property type="entry name" value="SAM_1"/>
    <property type="match status" value="1"/>
</dbReference>
<dbReference type="SMART" id="SM00248">
    <property type="entry name" value="ANK"/>
    <property type="match status" value="4"/>
</dbReference>
<dbReference type="Pfam" id="PF00023">
    <property type="entry name" value="Ank"/>
    <property type="match status" value="1"/>
</dbReference>
<dbReference type="PROSITE" id="PS50088">
    <property type="entry name" value="ANK_REPEAT"/>
    <property type="match status" value="4"/>
</dbReference>
<dbReference type="Gene3D" id="1.10.150.50">
    <property type="entry name" value="Transcription Factor, Ets-1"/>
    <property type="match status" value="2"/>
</dbReference>
<evidence type="ECO:0000259" key="4">
    <source>
        <dbReference type="PROSITE" id="PS50105"/>
    </source>
</evidence>
<dbReference type="PROSITE" id="PS50297">
    <property type="entry name" value="ANK_REP_REGION"/>
    <property type="match status" value="3"/>
</dbReference>
<evidence type="ECO:0000256" key="3">
    <source>
        <dbReference type="PROSITE-ProRule" id="PRU00023"/>
    </source>
</evidence>
<dbReference type="PANTHER" id="PTHR24174:SF16">
    <property type="entry name" value="CASKIN-2"/>
    <property type="match status" value="1"/>
</dbReference>
<dbReference type="InterPro" id="IPR036770">
    <property type="entry name" value="Ankyrin_rpt-contain_sf"/>
</dbReference>
<feature type="repeat" description="ANK" evidence="3">
    <location>
        <begin position="131"/>
        <end position="163"/>
    </location>
</feature>
<keyword evidence="2 3" id="KW-0040">ANK repeat</keyword>
<feature type="repeat" description="ANK" evidence="3">
    <location>
        <begin position="98"/>
        <end position="130"/>
    </location>
</feature>
<dbReference type="PROSITE" id="PS50105">
    <property type="entry name" value="SAM_DOMAIN"/>
    <property type="match status" value="1"/>
</dbReference>
<dbReference type="Gene3D" id="1.25.40.20">
    <property type="entry name" value="Ankyrin repeat-containing domain"/>
    <property type="match status" value="2"/>
</dbReference>
<evidence type="ECO:0000313" key="6">
    <source>
        <dbReference type="Proteomes" id="UP000187209"/>
    </source>
</evidence>
<dbReference type="OrthoDB" id="346910at2759"/>
<dbReference type="SMART" id="SM00454">
    <property type="entry name" value="SAM"/>
    <property type="match status" value="2"/>
</dbReference>
<dbReference type="InterPro" id="IPR033635">
    <property type="entry name" value="ANKS1/Caskin"/>
</dbReference>
<dbReference type="Pfam" id="PF12796">
    <property type="entry name" value="Ank_2"/>
    <property type="match status" value="1"/>
</dbReference>
<dbReference type="Proteomes" id="UP000187209">
    <property type="component" value="Unassembled WGS sequence"/>
</dbReference>
<organism evidence="5 6">
    <name type="scientific">Stentor coeruleus</name>
    <dbReference type="NCBI Taxonomy" id="5963"/>
    <lineage>
        <taxon>Eukaryota</taxon>
        <taxon>Sar</taxon>
        <taxon>Alveolata</taxon>
        <taxon>Ciliophora</taxon>
        <taxon>Postciliodesmatophora</taxon>
        <taxon>Heterotrichea</taxon>
        <taxon>Heterotrichida</taxon>
        <taxon>Stentoridae</taxon>
        <taxon>Stentor</taxon>
    </lineage>
</organism>
<feature type="repeat" description="ANK" evidence="3">
    <location>
        <begin position="65"/>
        <end position="97"/>
    </location>
</feature>
<evidence type="ECO:0000313" key="5">
    <source>
        <dbReference type="EMBL" id="OMJ85120.1"/>
    </source>
</evidence>
<dbReference type="SUPFAM" id="SSF47769">
    <property type="entry name" value="SAM/Pointed domain"/>
    <property type="match status" value="2"/>
</dbReference>
<evidence type="ECO:0000256" key="2">
    <source>
        <dbReference type="ARBA" id="ARBA00023043"/>
    </source>
</evidence>
<dbReference type="AlphaFoldDB" id="A0A1R2C828"/>
<dbReference type="SUPFAM" id="SSF48403">
    <property type="entry name" value="Ankyrin repeat"/>
    <property type="match status" value="1"/>
</dbReference>
<dbReference type="PANTHER" id="PTHR24174">
    <property type="entry name" value="ANKYRIN REPEAT AND STERILE ALPHA MOTIF DOMAIN-CONTAINING PROTEIN 1"/>
    <property type="match status" value="1"/>
</dbReference>
<reference evidence="5 6" key="1">
    <citation type="submission" date="2016-11" db="EMBL/GenBank/DDBJ databases">
        <title>The macronuclear genome of Stentor coeruleus: a giant cell with tiny introns.</title>
        <authorList>
            <person name="Slabodnick M."/>
            <person name="Ruby J.G."/>
            <person name="Reiff S.B."/>
            <person name="Swart E.C."/>
            <person name="Gosai S."/>
            <person name="Prabakaran S."/>
            <person name="Witkowska E."/>
            <person name="Larue G.E."/>
            <person name="Fisher S."/>
            <person name="Freeman R.M."/>
            <person name="Gunawardena J."/>
            <person name="Chu W."/>
            <person name="Stover N.A."/>
            <person name="Gregory B.D."/>
            <person name="Nowacki M."/>
            <person name="Derisi J."/>
            <person name="Roy S.W."/>
            <person name="Marshall W.F."/>
            <person name="Sood P."/>
        </authorList>
    </citation>
    <scope>NUCLEOTIDE SEQUENCE [LARGE SCALE GENOMIC DNA]</scope>
    <source>
        <strain evidence="5">WM001</strain>
    </source>
</reference>
<gene>
    <name evidence="5" type="ORF">SteCoe_13651</name>
</gene>
<accession>A0A1R2C828</accession>
<name>A0A1R2C828_9CILI</name>
<feature type="domain" description="SAM" evidence="4">
    <location>
        <begin position="309"/>
        <end position="376"/>
    </location>
</feature>
<keyword evidence="1" id="KW-0677">Repeat</keyword>
<protein>
    <recommendedName>
        <fullName evidence="4">SAM domain-containing protein</fullName>
    </recommendedName>
</protein>
<sequence length="404" mass="45598">MLHRACRSGDLNEITQALTSNISMINDKDAGLGWTALYRAVICDQFEVCETLLLKGADPNIPNNLGQIPLHSAAESGQYSIAELLLKFKSEENFQSTSGDTPLHYACMKGDLNMTKLLLENNASPNVPNILGRTPLHNAAESSSVDCVKILREYGADPEAFDKKYKKPADLSTDARLSEALQEYRAIYLTSRSEDVSEIDSPPQIYELFNTFGGNLNCLLKESKRSEKPILMEWLESINLSEVYGVLVDSGYDDHTVMARQMTSTMPITESNLQEIGIDKPGTRKKLLFYLEEEGRKKLHHRKDPLIGVSVPTIRDWLDDINLGEYYENFIKSGYDDYTALVKMVPTKWGLCEESLKSELEIYDHENSLKILNKLQRDFLYSRNDGSILYEEPKNIACGKCIII</sequence>
<comment type="caution">
    <text evidence="5">The sequence shown here is derived from an EMBL/GenBank/DDBJ whole genome shotgun (WGS) entry which is preliminary data.</text>
</comment>
<dbReference type="InterPro" id="IPR013761">
    <property type="entry name" value="SAM/pointed_sf"/>
</dbReference>
<feature type="repeat" description="ANK" evidence="3">
    <location>
        <begin position="32"/>
        <end position="64"/>
    </location>
</feature>